<evidence type="ECO:0000313" key="2">
    <source>
        <dbReference type="EMBL" id="KIH45894.1"/>
    </source>
</evidence>
<gene>
    <name evidence="2" type="ORF">ANCDUO_24056</name>
</gene>
<keyword evidence="3" id="KW-1185">Reference proteome</keyword>
<evidence type="ECO:0000313" key="3">
    <source>
        <dbReference type="Proteomes" id="UP000054047"/>
    </source>
</evidence>
<protein>
    <submittedName>
        <fullName evidence="2">Uncharacterized protein</fullName>
    </submittedName>
</protein>
<dbReference type="AlphaFoldDB" id="A0A0C2FGR3"/>
<feature type="region of interest" description="Disordered" evidence="1">
    <location>
        <begin position="279"/>
        <end position="301"/>
    </location>
</feature>
<accession>A0A0C2FGR3</accession>
<feature type="compositionally biased region" description="Basic residues" evidence="1">
    <location>
        <begin position="279"/>
        <end position="290"/>
    </location>
</feature>
<reference evidence="2 3" key="1">
    <citation type="submission" date="2013-12" db="EMBL/GenBank/DDBJ databases">
        <title>Draft genome of the parsitic nematode Ancylostoma duodenale.</title>
        <authorList>
            <person name="Mitreva M."/>
        </authorList>
    </citation>
    <scope>NUCLEOTIDE SEQUENCE [LARGE SCALE GENOMIC DNA]</scope>
    <source>
        <strain evidence="2 3">Zhejiang</strain>
    </source>
</reference>
<feature type="region of interest" description="Disordered" evidence="1">
    <location>
        <begin position="191"/>
        <end position="214"/>
    </location>
</feature>
<dbReference type="OrthoDB" id="5860120at2759"/>
<evidence type="ECO:0000256" key="1">
    <source>
        <dbReference type="SAM" id="MobiDB-lite"/>
    </source>
</evidence>
<feature type="non-terminal residue" evidence="2">
    <location>
        <position position="417"/>
    </location>
</feature>
<sequence length="417" mass="46804">MNEMPAQLRRREQLVNEPPKLPESLWKSPWRRCQCDNSLPHVENTVNNAVNAAFAAVALPDVPGYEDAKGKGFDKFLTSFLMKYGSLNLDDVTLIHLLCSKLGGQPRVVMETLPQDVREGTFEGFSSALMADVREGTFEGFSSALMAKFKENESARRMEAYIKLKKLTPTNITEYCVDLEQLSRANSDNHNRLKHDEEQKNQVQNGKEKVQKKREPICHNCKNSDTSKEIVKSLYKAGVPSRKLRVLEITTTTREIYRKIQHERSLPLCGSGPAVQYMRRKEKSSRKTRPKMLSNVGNPTANDSAKVVARVDVRPGEAKILRTTVPNSVEGAKGAVTDPELTQTTLTKYNVQAEALLPIYEQAKVDNNNEVIERPLTLDDRMCVRVLAEEGSSKRSKVAEEWSGPLTAVELCENSAL</sequence>
<dbReference type="Proteomes" id="UP000054047">
    <property type="component" value="Unassembled WGS sequence"/>
</dbReference>
<name>A0A0C2FGR3_9BILA</name>
<proteinExistence type="predicted"/>
<dbReference type="EMBL" id="KN770775">
    <property type="protein sequence ID" value="KIH45894.1"/>
    <property type="molecule type" value="Genomic_DNA"/>
</dbReference>
<organism evidence="2 3">
    <name type="scientific">Ancylostoma duodenale</name>
    <dbReference type="NCBI Taxonomy" id="51022"/>
    <lineage>
        <taxon>Eukaryota</taxon>
        <taxon>Metazoa</taxon>
        <taxon>Ecdysozoa</taxon>
        <taxon>Nematoda</taxon>
        <taxon>Chromadorea</taxon>
        <taxon>Rhabditida</taxon>
        <taxon>Rhabditina</taxon>
        <taxon>Rhabditomorpha</taxon>
        <taxon>Strongyloidea</taxon>
        <taxon>Ancylostomatidae</taxon>
        <taxon>Ancylostomatinae</taxon>
        <taxon>Ancylostoma</taxon>
    </lineage>
</organism>